<gene>
    <name evidence="2" type="ORF">E2C01_050121</name>
</gene>
<dbReference type="EMBL" id="VSRR010013742">
    <property type="protein sequence ID" value="MPC56168.1"/>
    <property type="molecule type" value="Genomic_DNA"/>
</dbReference>
<dbReference type="Proteomes" id="UP000324222">
    <property type="component" value="Unassembled WGS sequence"/>
</dbReference>
<accession>A0A5B7GGF0</accession>
<sequence>MQGRLAGPGERILGGEAGNREVGEGYGRLLPSPSLNPLLRPTLPCTSSLTPLLHHLDTVHDAQQSCGKLFIYGLDGGDCCAGDGNTARPAAGGKRRGATEDMLHHTP</sequence>
<evidence type="ECO:0000256" key="1">
    <source>
        <dbReference type="SAM" id="MobiDB-lite"/>
    </source>
</evidence>
<dbReference type="AlphaFoldDB" id="A0A5B7GGF0"/>
<proteinExistence type="predicted"/>
<comment type="caution">
    <text evidence="2">The sequence shown here is derived from an EMBL/GenBank/DDBJ whole genome shotgun (WGS) entry which is preliminary data.</text>
</comment>
<reference evidence="2 3" key="1">
    <citation type="submission" date="2019-05" db="EMBL/GenBank/DDBJ databases">
        <title>Another draft genome of Portunus trituberculatus and its Hox gene families provides insights of decapod evolution.</title>
        <authorList>
            <person name="Jeong J.-H."/>
            <person name="Song I."/>
            <person name="Kim S."/>
            <person name="Choi T."/>
            <person name="Kim D."/>
            <person name="Ryu S."/>
            <person name="Kim W."/>
        </authorList>
    </citation>
    <scope>NUCLEOTIDE SEQUENCE [LARGE SCALE GENOMIC DNA]</scope>
    <source>
        <tissue evidence="2">Muscle</tissue>
    </source>
</reference>
<keyword evidence="3" id="KW-1185">Reference proteome</keyword>
<organism evidence="2 3">
    <name type="scientific">Portunus trituberculatus</name>
    <name type="common">Swimming crab</name>
    <name type="synonym">Neptunus trituberculatus</name>
    <dbReference type="NCBI Taxonomy" id="210409"/>
    <lineage>
        <taxon>Eukaryota</taxon>
        <taxon>Metazoa</taxon>
        <taxon>Ecdysozoa</taxon>
        <taxon>Arthropoda</taxon>
        <taxon>Crustacea</taxon>
        <taxon>Multicrustacea</taxon>
        <taxon>Malacostraca</taxon>
        <taxon>Eumalacostraca</taxon>
        <taxon>Eucarida</taxon>
        <taxon>Decapoda</taxon>
        <taxon>Pleocyemata</taxon>
        <taxon>Brachyura</taxon>
        <taxon>Eubrachyura</taxon>
        <taxon>Portunoidea</taxon>
        <taxon>Portunidae</taxon>
        <taxon>Portuninae</taxon>
        <taxon>Portunus</taxon>
    </lineage>
</organism>
<name>A0A5B7GGF0_PORTR</name>
<evidence type="ECO:0000313" key="3">
    <source>
        <dbReference type="Proteomes" id="UP000324222"/>
    </source>
</evidence>
<evidence type="ECO:0000313" key="2">
    <source>
        <dbReference type="EMBL" id="MPC56168.1"/>
    </source>
</evidence>
<feature type="region of interest" description="Disordered" evidence="1">
    <location>
        <begin position="84"/>
        <end position="107"/>
    </location>
</feature>
<feature type="compositionally biased region" description="Basic and acidic residues" evidence="1">
    <location>
        <begin position="97"/>
        <end position="107"/>
    </location>
</feature>
<protein>
    <submittedName>
        <fullName evidence="2">Uncharacterized protein</fullName>
    </submittedName>
</protein>